<dbReference type="EMBL" id="LROM01000122">
    <property type="protein sequence ID" value="OEZ95643.1"/>
    <property type="molecule type" value="Genomic_DNA"/>
</dbReference>
<dbReference type="Gene3D" id="3.20.20.410">
    <property type="entry name" value="Protein of unknown function UPF0759"/>
    <property type="match status" value="1"/>
</dbReference>
<dbReference type="InterPro" id="IPR002763">
    <property type="entry name" value="DUF72"/>
</dbReference>
<dbReference type="InterPro" id="IPR036520">
    <property type="entry name" value="UPF0759_sf"/>
</dbReference>
<accession>A0A1E7WCY2</accession>
<protein>
    <recommendedName>
        <fullName evidence="3">DUF72 domain-containing protein</fullName>
    </recommendedName>
</protein>
<dbReference type="Proteomes" id="UP000175989">
    <property type="component" value="Unassembled WGS sequence"/>
</dbReference>
<dbReference type="PANTHER" id="PTHR30348:SF14">
    <property type="entry name" value="BLR8050 PROTEIN"/>
    <property type="match status" value="1"/>
</dbReference>
<reference evidence="2" key="1">
    <citation type="journal article" date="2016" name="Front. Microbiol.">
        <title>Molecular Keys to the Janthinobacterium and Duganella spp. Interaction with the Plant Pathogen Fusarium graminearum.</title>
        <authorList>
            <person name="Haack F.S."/>
            <person name="Poehlein A."/>
            <person name="Kroger C."/>
            <person name="Voigt C.A."/>
            <person name="Piepenbring M."/>
            <person name="Bode H.B."/>
            <person name="Daniel R."/>
            <person name="Schafer W."/>
            <person name="Streit W.R."/>
        </authorList>
    </citation>
    <scope>NUCLEOTIDE SEQUENCE [LARGE SCALE GENOMIC DNA]</scope>
    <source>
        <strain evidence="2">T54</strain>
    </source>
</reference>
<name>A0A1E7WCY2_9BURK</name>
<proteinExistence type="predicted"/>
<sequence>MRTTRFCAAHYNHPMNTTIRIGCAGWSIGRDEASSFPGDGSHLERYARVLNAVEINSSFYKPHQPATYARWAASVPAAFRFAVKLPRSISHDQRLVDIETLLAAFAGQANTLGDKLGCILVQLPPSLRFDAATANAFFTRLRQHFACAFACEARHGSWFGDDATALLQSHAITRVIADPPAGAAGPFVPTTEMVYARLHGSPRMYYSSYTDEYLGDVAAYLAGRAAWCIFDNTASGAALPNALQFQRKTA</sequence>
<comment type="caution">
    <text evidence="1">The sequence shown here is derived from an EMBL/GenBank/DDBJ whole genome shotgun (WGS) entry which is preliminary data.</text>
</comment>
<evidence type="ECO:0008006" key="3">
    <source>
        <dbReference type="Google" id="ProtNLM"/>
    </source>
</evidence>
<dbReference type="PANTHER" id="PTHR30348">
    <property type="entry name" value="UNCHARACTERIZED PROTEIN YECE"/>
    <property type="match status" value="1"/>
</dbReference>
<gene>
    <name evidence="1" type="ORF">DUPY_42500</name>
</gene>
<dbReference type="SUPFAM" id="SSF117396">
    <property type="entry name" value="TM1631-like"/>
    <property type="match status" value="1"/>
</dbReference>
<evidence type="ECO:0000313" key="1">
    <source>
        <dbReference type="EMBL" id="OEZ95643.1"/>
    </source>
</evidence>
<dbReference type="Pfam" id="PF01904">
    <property type="entry name" value="DUF72"/>
    <property type="match status" value="1"/>
</dbReference>
<dbReference type="AlphaFoldDB" id="A0A1E7WCY2"/>
<organism evidence="1 2">
    <name type="scientific">Duganella phyllosphaerae</name>
    <dbReference type="NCBI Taxonomy" id="762836"/>
    <lineage>
        <taxon>Bacteria</taxon>
        <taxon>Pseudomonadati</taxon>
        <taxon>Pseudomonadota</taxon>
        <taxon>Betaproteobacteria</taxon>
        <taxon>Burkholderiales</taxon>
        <taxon>Oxalobacteraceae</taxon>
        <taxon>Telluria group</taxon>
        <taxon>Duganella</taxon>
    </lineage>
</organism>
<dbReference type="PATRIC" id="fig|762836.4.peg.4378"/>
<evidence type="ECO:0000313" key="2">
    <source>
        <dbReference type="Proteomes" id="UP000175989"/>
    </source>
</evidence>
<keyword evidence="2" id="KW-1185">Reference proteome</keyword>